<proteinExistence type="predicted"/>
<evidence type="ECO:0000313" key="3">
    <source>
        <dbReference type="Proteomes" id="UP000317691"/>
    </source>
</evidence>
<protein>
    <recommendedName>
        <fullName evidence="4">HEAT repeat domain-containing protein</fullName>
    </recommendedName>
</protein>
<comment type="caution">
    <text evidence="2">The sequence shown here is derived from an EMBL/GenBank/DDBJ whole genome shotgun (WGS) entry which is preliminary data.</text>
</comment>
<gene>
    <name evidence="2" type="ORF">E6K79_04030</name>
</gene>
<dbReference type="InterPro" id="IPR011989">
    <property type="entry name" value="ARM-like"/>
</dbReference>
<keyword evidence="1" id="KW-0812">Transmembrane</keyword>
<accession>A0A538TQY0</accession>
<evidence type="ECO:0000313" key="2">
    <source>
        <dbReference type="EMBL" id="TMQ66036.1"/>
    </source>
</evidence>
<dbReference type="AlphaFoldDB" id="A0A538TQY0"/>
<feature type="transmembrane region" description="Helical" evidence="1">
    <location>
        <begin position="87"/>
        <end position="109"/>
    </location>
</feature>
<keyword evidence="1" id="KW-1133">Transmembrane helix</keyword>
<reference evidence="2 3" key="1">
    <citation type="journal article" date="2019" name="Nat. Microbiol.">
        <title>Mediterranean grassland soil C-N compound turnover is dependent on rainfall and depth, and is mediated by genomically divergent microorganisms.</title>
        <authorList>
            <person name="Diamond S."/>
            <person name="Andeer P.F."/>
            <person name="Li Z."/>
            <person name="Crits-Christoph A."/>
            <person name="Burstein D."/>
            <person name="Anantharaman K."/>
            <person name="Lane K.R."/>
            <person name="Thomas B.C."/>
            <person name="Pan C."/>
            <person name="Northen T.R."/>
            <person name="Banfield J.F."/>
        </authorList>
    </citation>
    <scope>NUCLEOTIDE SEQUENCE [LARGE SCALE GENOMIC DNA]</scope>
    <source>
        <strain evidence="2">WS_9</strain>
    </source>
</reference>
<feature type="transmembrane region" description="Helical" evidence="1">
    <location>
        <begin position="32"/>
        <end position="52"/>
    </location>
</feature>
<sequence length="208" mass="21580">MIAPVRTIRAIAALPAIGATASQEREEPQRGAALLASCVAIDAVAAGILLFGAPLSPLLEGSAAAVLHATAVLLLSGMPYARPSRRWLCAAALLTVPCVGAAVAAAAIFTSGRGTTTAGRRRKARRRPELTVAAMERLRDSLSPYDALDSGDDEQRRAALSTLSRRGDRGAIALLRRAASGRDPDLALSAALVLDEIGERAERQAGQP</sequence>
<keyword evidence="1" id="KW-0472">Membrane</keyword>
<name>A0A538TQY0_UNCEI</name>
<organism evidence="2 3">
    <name type="scientific">Eiseniibacteriota bacterium</name>
    <dbReference type="NCBI Taxonomy" id="2212470"/>
    <lineage>
        <taxon>Bacteria</taxon>
        <taxon>Candidatus Eiseniibacteriota</taxon>
    </lineage>
</organism>
<feature type="transmembrane region" description="Helical" evidence="1">
    <location>
        <begin position="58"/>
        <end position="75"/>
    </location>
</feature>
<evidence type="ECO:0000256" key="1">
    <source>
        <dbReference type="SAM" id="Phobius"/>
    </source>
</evidence>
<evidence type="ECO:0008006" key="4">
    <source>
        <dbReference type="Google" id="ProtNLM"/>
    </source>
</evidence>
<dbReference type="EMBL" id="VBOZ01000010">
    <property type="protein sequence ID" value="TMQ66036.1"/>
    <property type="molecule type" value="Genomic_DNA"/>
</dbReference>
<dbReference type="Gene3D" id="1.25.10.10">
    <property type="entry name" value="Leucine-rich Repeat Variant"/>
    <property type="match status" value="1"/>
</dbReference>
<dbReference type="Proteomes" id="UP000317691">
    <property type="component" value="Unassembled WGS sequence"/>
</dbReference>